<comment type="similarity">
    <text evidence="3">Belongs to the NKG2D ligand family.</text>
</comment>
<protein>
    <recommendedName>
        <fullName evidence="12">Retinoic acid early-inducible protein 1 domain-containing protein</fullName>
    </recommendedName>
</protein>
<keyword evidence="4" id="KW-0336">GPI-anchor</keyword>
<dbReference type="Gene3D" id="3.30.500.10">
    <property type="entry name" value="MHC class I-like antigen recognition-like"/>
    <property type="match status" value="1"/>
</dbReference>
<feature type="compositionally biased region" description="Low complexity" evidence="10">
    <location>
        <begin position="58"/>
        <end position="67"/>
    </location>
</feature>
<evidence type="ECO:0000256" key="1">
    <source>
        <dbReference type="ARBA" id="ARBA00002305"/>
    </source>
</evidence>
<keyword evidence="11" id="KW-1133">Transmembrane helix</keyword>
<dbReference type="InterPro" id="IPR011162">
    <property type="entry name" value="MHC_I/II-like_Ag-recog"/>
</dbReference>
<organism evidence="13 14">
    <name type="scientific">Neotoma lepida</name>
    <name type="common">Desert woodrat</name>
    <dbReference type="NCBI Taxonomy" id="56216"/>
    <lineage>
        <taxon>Eukaryota</taxon>
        <taxon>Metazoa</taxon>
        <taxon>Chordata</taxon>
        <taxon>Craniata</taxon>
        <taxon>Vertebrata</taxon>
        <taxon>Euteleostomi</taxon>
        <taxon>Mammalia</taxon>
        <taxon>Eutheria</taxon>
        <taxon>Euarchontoglires</taxon>
        <taxon>Glires</taxon>
        <taxon>Rodentia</taxon>
        <taxon>Myomorpha</taxon>
        <taxon>Muroidea</taxon>
        <taxon>Cricetidae</taxon>
        <taxon>Neotominae</taxon>
        <taxon>Neotoma</taxon>
    </lineage>
</organism>
<evidence type="ECO:0000256" key="8">
    <source>
        <dbReference type="ARBA" id="ARBA00023180"/>
    </source>
</evidence>
<keyword evidence="6 11" id="KW-0472">Membrane</keyword>
<keyword evidence="11" id="KW-0812">Transmembrane</keyword>
<dbReference type="InterPro" id="IPR037055">
    <property type="entry name" value="MHC_I-like_Ag-recog_sf"/>
</dbReference>
<dbReference type="OrthoDB" id="9531345at2759"/>
<keyword evidence="8" id="KW-0325">Glycoprotein</keyword>
<accession>A0A1A6GYR6</accession>
<evidence type="ECO:0000256" key="6">
    <source>
        <dbReference type="ARBA" id="ARBA00023136"/>
    </source>
</evidence>
<comment type="function">
    <text evidence="1">Acts as a ligand for KLRK1.</text>
</comment>
<keyword evidence="14" id="KW-1185">Reference proteome</keyword>
<feature type="domain" description="Retinoic acid early-inducible protein 1" evidence="12">
    <location>
        <begin position="158"/>
        <end position="331"/>
    </location>
</feature>
<dbReference type="EMBL" id="LZPO01066311">
    <property type="protein sequence ID" value="OBS70492.1"/>
    <property type="molecule type" value="Genomic_DNA"/>
</dbReference>
<dbReference type="Proteomes" id="UP000092124">
    <property type="component" value="Unassembled WGS sequence"/>
</dbReference>
<dbReference type="GO" id="GO:0002486">
    <property type="term" value="P:antigen processing and presentation of endogenous peptide antigen via MHC class I via ER pathway, TAP-independent"/>
    <property type="evidence" value="ECO:0007669"/>
    <property type="project" value="TreeGrafter"/>
</dbReference>
<comment type="caution">
    <text evidence="13">The sequence shown here is derived from an EMBL/GenBank/DDBJ whole genome shotgun (WGS) entry which is preliminary data.</text>
</comment>
<evidence type="ECO:0000256" key="2">
    <source>
        <dbReference type="ARBA" id="ARBA00004609"/>
    </source>
</evidence>
<feature type="transmembrane region" description="Helical" evidence="11">
    <location>
        <begin position="83"/>
        <end position="99"/>
    </location>
</feature>
<feature type="transmembrane region" description="Helical" evidence="11">
    <location>
        <begin position="371"/>
        <end position="391"/>
    </location>
</feature>
<dbReference type="InterPro" id="IPR050208">
    <property type="entry name" value="MHC_class-I_related"/>
</dbReference>
<reference evidence="13 14" key="1">
    <citation type="submission" date="2016-06" db="EMBL/GenBank/DDBJ databases">
        <title>The Draft Genome Sequence and Annotation of the Desert Woodrat Neotoma lepida.</title>
        <authorList>
            <person name="Campbell M."/>
            <person name="Oakeson K.F."/>
            <person name="Yandell M."/>
            <person name="Halpert J.R."/>
            <person name="Dearing D."/>
        </authorList>
    </citation>
    <scope>NUCLEOTIDE SEQUENCE [LARGE SCALE GENOMIC DNA]</scope>
    <source>
        <strain evidence="13">417</strain>
        <tissue evidence="13">Liver</tissue>
    </source>
</reference>
<feature type="region of interest" description="Disordered" evidence="10">
    <location>
        <begin position="53"/>
        <end position="76"/>
    </location>
</feature>
<sequence>MGTVPDPAKKLKSSLGLKAVYALKTVFPVFTSPPSFLNLFALELSCPRSHRPVKESTHVSTSSSPTTKPDGDQPSSMAIKPNISVLLIILPYSILLWFLRRILDNEGPESSVGHGVQSVLMPEDVSEGFWVSSGCHRTMSPVAFCFLFVPHLYVSLTDTHSLSCNFIVKARTAPGQPWYEGQCSVDRVPFLQYDNDNKATPLGDLGKEVDATNAWTDLIQSLKDIFEELRKQLLNMEPVTEKTRGHHTLQVTTVSRYKQEQLIDAFWNFTIGEQYSCLFYPMNKTWRVIHDKDRGTMKQWETNRELAQGLRKFSMGDSRHCLTEFLKHWQEIPRPTSRAPDVIQLTPATGHSHFIAITEFQRTTKFQCEEVYTPVAAVIAIILPFIVGIFVKKFCTQGGTL</sequence>
<dbReference type="GO" id="GO:0006955">
    <property type="term" value="P:immune response"/>
    <property type="evidence" value="ECO:0007669"/>
    <property type="project" value="TreeGrafter"/>
</dbReference>
<dbReference type="GO" id="GO:0046703">
    <property type="term" value="F:natural killer cell lectin-like receptor binding"/>
    <property type="evidence" value="ECO:0007669"/>
    <property type="project" value="UniProtKB-ARBA"/>
</dbReference>
<dbReference type="InterPro" id="IPR029287">
    <property type="entry name" value="RAE-1"/>
</dbReference>
<dbReference type="GO" id="GO:0005615">
    <property type="term" value="C:extracellular space"/>
    <property type="evidence" value="ECO:0007669"/>
    <property type="project" value="TreeGrafter"/>
</dbReference>
<evidence type="ECO:0000256" key="3">
    <source>
        <dbReference type="ARBA" id="ARBA00008353"/>
    </source>
</evidence>
<evidence type="ECO:0000259" key="12">
    <source>
        <dbReference type="Pfam" id="PF14586"/>
    </source>
</evidence>
<evidence type="ECO:0000256" key="7">
    <source>
        <dbReference type="ARBA" id="ARBA00023157"/>
    </source>
</evidence>
<gene>
    <name evidence="13" type="ORF">A6R68_00971</name>
</gene>
<dbReference type="PANTHER" id="PTHR16675">
    <property type="entry name" value="MHC CLASS I-RELATED"/>
    <property type="match status" value="1"/>
</dbReference>
<proteinExistence type="inferred from homology"/>
<dbReference type="GO" id="GO:0002476">
    <property type="term" value="P:antigen processing and presentation of endogenous peptide antigen via MHC class Ib"/>
    <property type="evidence" value="ECO:0007669"/>
    <property type="project" value="TreeGrafter"/>
</dbReference>
<comment type="subcellular location">
    <subcellularLocation>
        <location evidence="2">Cell membrane</location>
        <topology evidence="2">Lipid-anchor</topology>
        <topology evidence="2">GPI-anchor</topology>
    </subcellularLocation>
</comment>
<evidence type="ECO:0000256" key="10">
    <source>
        <dbReference type="SAM" id="MobiDB-lite"/>
    </source>
</evidence>
<evidence type="ECO:0000313" key="13">
    <source>
        <dbReference type="EMBL" id="OBS70492.1"/>
    </source>
</evidence>
<keyword evidence="5" id="KW-0732">Signal</keyword>
<dbReference type="STRING" id="56216.A0A1A6GYR6"/>
<evidence type="ECO:0000256" key="11">
    <source>
        <dbReference type="SAM" id="Phobius"/>
    </source>
</evidence>
<dbReference type="GO" id="GO:0001916">
    <property type="term" value="P:positive regulation of T cell mediated cytotoxicity"/>
    <property type="evidence" value="ECO:0007669"/>
    <property type="project" value="TreeGrafter"/>
</dbReference>
<evidence type="ECO:0000313" key="14">
    <source>
        <dbReference type="Proteomes" id="UP000092124"/>
    </source>
</evidence>
<keyword evidence="7" id="KW-1015">Disulfide bond</keyword>
<dbReference type="AlphaFoldDB" id="A0A1A6GYR6"/>
<keyword evidence="9" id="KW-0449">Lipoprotein</keyword>
<dbReference type="Pfam" id="PF14586">
    <property type="entry name" value="MHC_I_2"/>
    <property type="match status" value="1"/>
</dbReference>
<name>A0A1A6GYR6_NEOLE</name>
<dbReference type="SUPFAM" id="SSF54452">
    <property type="entry name" value="MHC antigen-recognition domain"/>
    <property type="match status" value="1"/>
</dbReference>
<evidence type="ECO:0000256" key="5">
    <source>
        <dbReference type="ARBA" id="ARBA00022729"/>
    </source>
</evidence>
<evidence type="ECO:0000256" key="9">
    <source>
        <dbReference type="ARBA" id="ARBA00023288"/>
    </source>
</evidence>
<dbReference type="GO" id="GO:0009897">
    <property type="term" value="C:external side of plasma membrane"/>
    <property type="evidence" value="ECO:0007669"/>
    <property type="project" value="TreeGrafter"/>
</dbReference>
<evidence type="ECO:0000256" key="4">
    <source>
        <dbReference type="ARBA" id="ARBA00022622"/>
    </source>
</evidence>
<dbReference type="PANTHER" id="PTHR16675:SF147">
    <property type="entry name" value="HISTOCOMPATIBILITY ANTIGEN 60B-RELATED"/>
    <property type="match status" value="1"/>
</dbReference>
<dbReference type="FunFam" id="3.30.500.10:FF:000004">
    <property type="entry name" value="Retinoic acid early-inducible protein 1-beta"/>
    <property type="match status" value="1"/>
</dbReference>